<evidence type="ECO:0000313" key="2">
    <source>
        <dbReference type="EMBL" id="EPN57370.1"/>
    </source>
</evidence>
<dbReference type="GO" id="GO:0016301">
    <property type="term" value="F:kinase activity"/>
    <property type="evidence" value="ECO:0007669"/>
    <property type="project" value="UniProtKB-KW"/>
</dbReference>
<comment type="caution">
    <text evidence="2">The sequence shown here is derived from an EMBL/GenBank/DDBJ whole genome shotgun (WGS) entry which is preliminary data.</text>
</comment>
<feature type="transmembrane region" description="Helical" evidence="1">
    <location>
        <begin position="6"/>
        <end position="30"/>
    </location>
</feature>
<sequence length="45" mass="5021">MNSIFLRIYGGMLGVLVLVALLGVLALHVLNQERGEQYRERLAHG</sequence>
<dbReference type="PATRIC" id="fig|1194404.4.peg.2609"/>
<evidence type="ECO:0000256" key="1">
    <source>
        <dbReference type="SAM" id="Phobius"/>
    </source>
</evidence>
<accession>S6USE1</accession>
<keyword evidence="1" id="KW-0812">Transmembrane</keyword>
<keyword evidence="2" id="KW-0808">Transferase</keyword>
<organism evidence="2 3">
    <name type="scientific">Pseudomonas syringae pv. actinidiae ICMP 18807</name>
    <dbReference type="NCBI Taxonomy" id="1194404"/>
    <lineage>
        <taxon>Bacteria</taxon>
        <taxon>Pseudomonadati</taxon>
        <taxon>Pseudomonadota</taxon>
        <taxon>Gammaproteobacteria</taxon>
        <taxon>Pseudomonadales</taxon>
        <taxon>Pseudomonadaceae</taxon>
        <taxon>Pseudomonas</taxon>
        <taxon>Pseudomonas syringae</taxon>
    </lineage>
</organism>
<dbReference type="AlphaFoldDB" id="S6USE1"/>
<dbReference type="Proteomes" id="UP000015729">
    <property type="component" value="Unassembled WGS sequence"/>
</dbReference>
<keyword evidence="2" id="KW-0418">Kinase</keyword>
<feature type="non-terminal residue" evidence="2">
    <location>
        <position position="45"/>
    </location>
</feature>
<reference evidence="2 3" key="1">
    <citation type="journal article" date="2013" name="PLoS Pathog.">
        <title>Genomic analysis of the Kiwifruit pathogen Pseudomonas syringae pv. actinidiae provides insight into the origins of an emergent plant disease.</title>
        <authorList>
            <person name="McCann H.C."/>
            <person name="Rikkerink E.H."/>
            <person name="Bertels F."/>
            <person name="Fiers M."/>
            <person name="Lu A."/>
            <person name="Rees-George J."/>
            <person name="Andersen M.T."/>
            <person name="Gleave A.P."/>
            <person name="Haubold B."/>
            <person name="Wohlers M.W."/>
            <person name="Guttman D.S."/>
            <person name="Wang P.W."/>
            <person name="Straub C."/>
            <person name="Vanneste J.L."/>
            <person name="Rainey P.B."/>
            <person name="Templeton M.D."/>
        </authorList>
    </citation>
    <scope>NUCLEOTIDE SEQUENCE [LARGE SCALE GENOMIC DNA]</scope>
    <source>
        <strain evidence="2 3">ICMP 18807</strain>
    </source>
</reference>
<evidence type="ECO:0000313" key="3">
    <source>
        <dbReference type="Proteomes" id="UP000015729"/>
    </source>
</evidence>
<gene>
    <name evidence="2" type="ORF">A244_12583</name>
</gene>
<proteinExistence type="predicted"/>
<dbReference type="EMBL" id="AOKG01000829">
    <property type="protein sequence ID" value="EPN57370.1"/>
    <property type="molecule type" value="Genomic_DNA"/>
</dbReference>
<keyword evidence="1" id="KW-0472">Membrane</keyword>
<keyword evidence="1" id="KW-1133">Transmembrane helix</keyword>
<protein>
    <submittedName>
        <fullName evidence="2">Periplasmic sensor Signal transduction histidine kinase</fullName>
    </submittedName>
</protein>
<name>S6USE1_PSESF</name>